<dbReference type="InterPro" id="IPR013216">
    <property type="entry name" value="Methyltransf_11"/>
</dbReference>
<organism evidence="5 6">
    <name type="scientific">Halobacillus kuroshimensis</name>
    <dbReference type="NCBI Taxonomy" id="302481"/>
    <lineage>
        <taxon>Bacteria</taxon>
        <taxon>Bacillati</taxon>
        <taxon>Bacillota</taxon>
        <taxon>Bacilli</taxon>
        <taxon>Bacillales</taxon>
        <taxon>Bacillaceae</taxon>
        <taxon>Halobacillus</taxon>
    </lineage>
</organism>
<keyword evidence="1 5" id="KW-0489">Methyltransferase</keyword>
<dbReference type="Pfam" id="PF08241">
    <property type="entry name" value="Methyltransf_11"/>
    <property type="match status" value="1"/>
</dbReference>
<keyword evidence="2" id="KW-0808">Transferase</keyword>
<evidence type="ECO:0000256" key="3">
    <source>
        <dbReference type="ARBA" id="ARBA00022691"/>
    </source>
</evidence>
<dbReference type="GO" id="GO:0032259">
    <property type="term" value="P:methylation"/>
    <property type="evidence" value="ECO:0007669"/>
    <property type="project" value="UniProtKB-KW"/>
</dbReference>
<feature type="domain" description="Methyltransferase type 11" evidence="4">
    <location>
        <begin position="48"/>
        <end position="141"/>
    </location>
</feature>
<name>A0ABS3E163_9BACI</name>
<dbReference type="EMBL" id="JAEKJY010000009">
    <property type="protein sequence ID" value="MBN8237329.1"/>
    <property type="molecule type" value="Genomic_DNA"/>
</dbReference>
<dbReference type="CDD" id="cd02440">
    <property type="entry name" value="AdoMet_MTases"/>
    <property type="match status" value="1"/>
</dbReference>
<reference evidence="5 6" key="1">
    <citation type="submission" date="2020-12" db="EMBL/GenBank/DDBJ databases">
        <title>Oil enriched cultivation method for isolating marine PHA-producing bacteria.</title>
        <authorList>
            <person name="Zheng W."/>
            <person name="Yu S."/>
            <person name="Huang Y."/>
        </authorList>
    </citation>
    <scope>NUCLEOTIDE SEQUENCE [LARGE SCALE GENOMIC DNA]</scope>
    <source>
        <strain evidence="5 6">SY-2-6</strain>
    </source>
</reference>
<evidence type="ECO:0000259" key="4">
    <source>
        <dbReference type="Pfam" id="PF08241"/>
    </source>
</evidence>
<protein>
    <submittedName>
        <fullName evidence="5">Methyltransferase domain-containing protein</fullName>
    </submittedName>
</protein>
<dbReference type="Proteomes" id="UP000663970">
    <property type="component" value="Unassembled WGS sequence"/>
</dbReference>
<keyword evidence="3" id="KW-0949">S-adenosyl-L-methionine</keyword>
<evidence type="ECO:0000313" key="5">
    <source>
        <dbReference type="EMBL" id="MBN8237329.1"/>
    </source>
</evidence>
<dbReference type="InterPro" id="IPR029063">
    <property type="entry name" value="SAM-dependent_MTases_sf"/>
</dbReference>
<keyword evidence="6" id="KW-1185">Reference proteome</keyword>
<evidence type="ECO:0000256" key="2">
    <source>
        <dbReference type="ARBA" id="ARBA00022679"/>
    </source>
</evidence>
<accession>A0ABS3E163</accession>
<dbReference type="GO" id="GO:0008168">
    <property type="term" value="F:methyltransferase activity"/>
    <property type="evidence" value="ECO:0007669"/>
    <property type="project" value="UniProtKB-KW"/>
</dbReference>
<sequence length="258" mass="29390">MKNEQKRRVQETFSKNKEAYVQSTTHNNPDDLKLLVEWLQPEQHWRVLDAATGGGHVAKAVQPFVHRVYAADLTKEMLQNTAAHLSSIADMAFIIADAEELPFLDDYFDAVTCRIAPHHFPEPDTFVSEVSRVLKPGGRFLMIDNTAPEDDQLDHFYNALEKRRDPSHVRALKVSEWEALFNDQSLIVKKHLKRQKTLPFSSWVTRTQSCPVEQRAIEQALLSADTNTKAYFSITSSDSGVEHFSVDEYMVLVEKGSC</sequence>
<dbReference type="PANTHER" id="PTHR43591">
    <property type="entry name" value="METHYLTRANSFERASE"/>
    <property type="match status" value="1"/>
</dbReference>
<gene>
    <name evidence="5" type="ORF">JF544_19050</name>
</gene>
<evidence type="ECO:0000256" key="1">
    <source>
        <dbReference type="ARBA" id="ARBA00022603"/>
    </source>
</evidence>
<evidence type="ECO:0000313" key="6">
    <source>
        <dbReference type="Proteomes" id="UP000663970"/>
    </source>
</evidence>
<dbReference type="RefSeq" id="WP_206936170.1">
    <property type="nucleotide sequence ID" value="NZ_JAEKJY010000009.1"/>
</dbReference>
<dbReference type="PROSITE" id="PS01184">
    <property type="entry name" value="UBIE_2"/>
    <property type="match status" value="1"/>
</dbReference>
<comment type="caution">
    <text evidence="5">The sequence shown here is derived from an EMBL/GenBank/DDBJ whole genome shotgun (WGS) entry which is preliminary data.</text>
</comment>
<dbReference type="SUPFAM" id="SSF53335">
    <property type="entry name" value="S-adenosyl-L-methionine-dependent methyltransferases"/>
    <property type="match status" value="1"/>
</dbReference>
<dbReference type="InterPro" id="IPR023576">
    <property type="entry name" value="UbiE/COQ5_MeTrFase_CS"/>
</dbReference>
<proteinExistence type="predicted"/>
<dbReference type="PANTHER" id="PTHR43591:SF110">
    <property type="entry name" value="RHODANESE DOMAIN-CONTAINING PROTEIN"/>
    <property type="match status" value="1"/>
</dbReference>
<dbReference type="Gene3D" id="3.40.50.150">
    <property type="entry name" value="Vaccinia Virus protein VP39"/>
    <property type="match status" value="1"/>
</dbReference>